<dbReference type="SUPFAM" id="SSF56112">
    <property type="entry name" value="Protein kinase-like (PK-like)"/>
    <property type="match status" value="1"/>
</dbReference>
<protein>
    <recommendedName>
        <fullName evidence="1">Protein kinase domain-containing protein</fullName>
    </recommendedName>
</protein>
<dbReference type="InterPro" id="IPR001245">
    <property type="entry name" value="Ser-Thr/Tyr_kinase_cat_dom"/>
</dbReference>
<gene>
    <name evidence="2" type="ORF">PHYSODRAFT_415543</name>
</gene>
<dbReference type="SMR" id="G5AD74"/>
<name>G5AD74_PHYSP</name>
<dbReference type="PANTHER" id="PTHR44329">
    <property type="entry name" value="SERINE/THREONINE-PROTEIN KINASE TNNI3K-RELATED"/>
    <property type="match status" value="1"/>
</dbReference>
<dbReference type="OMA" id="AWIIRSE"/>
<organism evidence="2 3">
    <name type="scientific">Phytophthora sojae (strain P6497)</name>
    <name type="common">Soybean stem and root rot agent</name>
    <name type="synonym">Phytophthora megasperma f. sp. glycines</name>
    <dbReference type="NCBI Taxonomy" id="1094619"/>
    <lineage>
        <taxon>Eukaryota</taxon>
        <taxon>Sar</taxon>
        <taxon>Stramenopiles</taxon>
        <taxon>Oomycota</taxon>
        <taxon>Peronosporomycetes</taxon>
        <taxon>Peronosporales</taxon>
        <taxon>Peronosporaceae</taxon>
        <taxon>Phytophthora</taxon>
    </lineage>
</organism>
<dbReference type="SMART" id="SM00220">
    <property type="entry name" value="S_TKc"/>
    <property type="match status" value="1"/>
</dbReference>
<dbReference type="RefSeq" id="XP_009538024.1">
    <property type="nucleotide sequence ID" value="XM_009539729.1"/>
</dbReference>
<evidence type="ECO:0000313" key="2">
    <source>
        <dbReference type="EMBL" id="EGZ06127.1"/>
    </source>
</evidence>
<feature type="non-terminal residue" evidence="2">
    <location>
        <position position="258"/>
    </location>
</feature>
<dbReference type="PANTHER" id="PTHR44329:SF214">
    <property type="entry name" value="PROTEIN KINASE DOMAIN-CONTAINING PROTEIN"/>
    <property type="match status" value="1"/>
</dbReference>
<accession>G5AD74</accession>
<dbReference type="GO" id="GO:0004674">
    <property type="term" value="F:protein serine/threonine kinase activity"/>
    <property type="evidence" value="ECO:0007669"/>
    <property type="project" value="TreeGrafter"/>
</dbReference>
<dbReference type="InterPro" id="IPR011009">
    <property type="entry name" value="Kinase-like_dom_sf"/>
</dbReference>
<dbReference type="PIRSF" id="PIRSF000654">
    <property type="entry name" value="Integrin-linked_kinase"/>
    <property type="match status" value="1"/>
</dbReference>
<dbReference type="Pfam" id="PF07714">
    <property type="entry name" value="PK_Tyr_Ser-Thr"/>
    <property type="match status" value="1"/>
</dbReference>
<dbReference type="InterPro" id="IPR008271">
    <property type="entry name" value="Ser/Thr_kinase_AS"/>
</dbReference>
<evidence type="ECO:0000313" key="3">
    <source>
        <dbReference type="Proteomes" id="UP000002640"/>
    </source>
</evidence>
<feature type="domain" description="Protein kinase" evidence="1">
    <location>
        <begin position="10"/>
        <end position="258"/>
    </location>
</feature>
<dbReference type="EMBL" id="JH159164">
    <property type="protein sequence ID" value="EGZ06127.1"/>
    <property type="molecule type" value="Genomic_DNA"/>
</dbReference>
<dbReference type="PROSITE" id="PS50011">
    <property type="entry name" value="PROTEIN_KINASE_DOM"/>
    <property type="match status" value="1"/>
</dbReference>
<dbReference type="InterPro" id="IPR000719">
    <property type="entry name" value="Prot_kinase_dom"/>
</dbReference>
<reference evidence="2 3" key="1">
    <citation type="journal article" date="2006" name="Science">
        <title>Phytophthora genome sequences uncover evolutionary origins and mechanisms of pathogenesis.</title>
        <authorList>
            <person name="Tyler B.M."/>
            <person name="Tripathy S."/>
            <person name="Zhang X."/>
            <person name="Dehal P."/>
            <person name="Jiang R.H."/>
            <person name="Aerts A."/>
            <person name="Arredondo F.D."/>
            <person name="Baxter L."/>
            <person name="Bensasson D."/>
            <person name="Beynon J.L."/>
            <person name="Chapman J."/>
            <person name="Damasceno C.M."/>
            <person name="Dorrance A.E."/>
            <person name="Dou D."/>
            <person name="Dickerman A.W."/>
            <person name="Dubchak I.L."/>
            <person name="Garbelotto M."/>
            <person name="Gijzen M."/>
            <person name="Gordon S.G."/>
            <person name="Govers F."/>
            <person name="Grunwald N.J."/>
            <person name="Huang W."/>
            <person name="Ivors K.L."/>
            <person name="Jones R.W."/>
            <person name="Kamoun S."/>
            <person name="Krampis K."/>
            <person name="Lamour K.H."/>
            <person name="Lee M.K."/>
            <person name="McDonald W.H."/>
            <person name="Medina M."/>
            <person name="Meijer H.J."/>
            <person name="Nordberg E.K."/>
            <person name="Maclean D.J."/>
            <person name="Ospina-Giraldo M.D."/>
            <person name="Morris P.F."/>
            <person name="Phuntumart V."/>
            <person name="Putnam N.H."/>
            <person name="Rash S."/>
            <person name="Rose J.K."/>
            <person name="Sakihama Y."/>
            <person name="Salamov A.A."/>
            <person name="Savidor A."/>
            <person name="Scheuring C.F."/>
            <person name="Smith B.M."/>
            <person name="Sobral B.W."/>
            <person name="Terry A."/>
            <person name="Torto-Alalibo T.A."/>
            <person name="Win J."/>
            <person name="Xu Z."/>
            <person name="Zhang H."/>
            <person name="Grigoriev I.V."/>
            <person name="Rokhsar D.S."/>
            <person name="Boore J.L."/>
        </authorList>
    </citation>
    <scope>NUCLEOTIDE SEQUENCE [LARGE SCALE GENOMIC DNA]</scope>
    <source>
        <strain evidence="2 3">P6497</strain>
    </source>
</reference>
<dbReference type="STRING" id="1094619.G5AD74"/>
<dbReference type="KEGG" id="psoj:PHYSODRAFT_415543"/>
<dbReference type="Proteomes" id="UP000002640">
    <property type="component" value="Unassembled WGS sequence"/>
</dbReference>
<keyword evidence="3" id="KW-1185">Reference proteome</keyword>
<dbReference type="Gene3D" id="1.10.510.10">
    <property type="entry name" value="Transferase(Phosphotransferase) domain 1"/>
    <property type="match status" value="1"/>
</dbReference>
<dbReference type="InParanoid" id="G5AD74"/>
<sequence>PAWIIRSEEVVRYEIIAAGSFWSVYRARWSHTDVVVKEIEVTSGKEKKRFLKEVKLWSELRHDNIVPFFDASLSEDKFFIVSKLAANGTLSSYLQSVKGVTWRMMFQVAAGLQYLHDHEIIHGDLKGNNIVVSKNGTAMLTDFGFSFLDSGSCSVMKMRDHLGALQWRAPEFVVNTAGRPTFASDVYSLGMCIIAAVNGTENPWGDFDSDTVRKCLRNREIRVEKPGAMTASQWGLVKQMIAYDTCDRPELKNVLEEL</sequence>
<evidence type="ECO:0000259" key="1">
    <source>
        <dbReference type="PROSITE" id="PS50011"/>
    </source>
</evidence>
<feature type="non-terminal residue" evidence="2">
    <location>
        <position position="1"/>
    </location>
</feature>
<dbReference type="GO" id="GO:0005524">
    <property type="term" value="F:ATP binding"/>
    <property type="evidence" value="ECO:0007669"/>
    <property type="project" value="InterPro"/>
</dbReference>
<dbReference type="AlphaFoldDB" id="G5AD74"/>
<proteinExistence type="predicted"/>
<dbReference type="InterPro" id="IPR051681">
    <property type="entry name" value="Ser/Thr_Kinases-Pseudokinases"/>
</dbReference>
<dbReference type="GeneID" id="20651886"/>
<dbReference type="PROSITE" id="PS00108">
    <property type="entry name" value="PROTEIN_KINASE_ST"/>
    <property type="match status" value="1"/>
</dbReference>